<accession>A0ABW7UIY5</accession>
<protein>
    <submittedName>
        <fullName evidence="1">Tryptophan 2,3-dioxygenase family protein</fullName>
    </submittedName>
</protein>
<dbReference type="Proteomes" id="UP001611339">
    <property type="component" value="Unassembled WGS sequence"/>
</dbReference>
<keyword evidence="2" id="KW-1185">Reference proteome</keyword>
<dbReference type="SUPFAM" id="SSF140959">
    <property type="entry name" value="Indolic compounds 2,3-dioxygenase-like"/>
    <property type="match status" value="1"/>
</dbReference>
<dbReference type="PANTHER" id="PTHR10138">
    <property type="entry name" value="TRYPTOPHAN 2,3-DIOXYGENASE"/>
    <property type="match status" value="1"/>
</dbReference>
<name>A0ABW7UIY5_9ACTN</name>
<evidence type="ECO:0000313" key="1">
    <source>
        <dbReference type="EMBL" id="MFI1717731.1"/>
    </source>
</evidence>
<comment type="caution">
    <text evidence="1">The sequence shown here is derived from an EMBL/GenBank/DDBJ whole genome shotgun (WGS) entry which is preliminary data.</text>
</comment>
<proteinExistence type="predicted"/>
<organism evidence="1 2">
    <name type="scientific">Streptomyces litmocidini</name>
    <dbReference type="NCBI Taxonomy" id="67318"/>
    <lineage>
        <taxon>Bacteria</taxon>
        <taxon>Bacillati</taxon>
        <taxon>Actinomycetota</taxon>
        <taxon>Actinomycetes</taxon>
        <taxon>Kitasatosporales</taxon>
        <taxon>Streptomycetaceae</taxon>
        <taxon>Streptomyces</taxon>
    </lineage>
</organism>
<dbReference type="InterPro" id="IPR004981">
    <property type="entry name" value="Trp_2_3_dOase"/>
</dbReference>
<dbReference type="Pfam" id="PF03301">
    <property type="entry name" value="Trp_dioxygenase"/>
    <property type="match status" value="1"/>
</dbReference>
<dbReference type="Gene3D" id="1.20.58.480">
    <property type="match status" value="1"/>
</dbReference>
<dbReference type="PANTHER" id="PTHR10138:SF0">
    <property type="entry name" value="TRYPTOPHAN 2,3-DIOXYGENASE"/>
    <property type="match status" value="1"/>
</dbReference>
<dbReference type="InterPro" id="IPR037217">
    <property type="entry name" value="Trp/Indoleamine_2_3_dOase-like"/>
</dbReference>
<evidence type="ECO:0000313" key="2">
    <source>
        <dbReference type="Proteomes" id="UP001611339"/>
    </source>
</evidence>
<reference evidence="1 2" key="1">
    <citation type="submission" date="2024-10" db="EMBL/GenBank/DDBJ databases">
        <title>The Natural Products Discovery Center: Release of the First 8490 Sequenced Strains for Exploring Actinobacteria Biosynthetic Diversity.</title>
        <authorList>
            <person name="Kalkreuter E."/>
            <person name="Kautsar S.A."/>
            <person name="Yang D."/>
            <person name="Bader C.D."/>
            <person name="Teijaro C.N."/>
            <person name="Fluegel L."/>
            <person name="Davis C.M."/>
            <person name="Simpson J.R."/>
            <person name="Lauterbach L."/>
            <person name="Steele A.D."/>
            <person name="Gui C."/>
            <person name="Meng S."/>
            <person name="Li G."/>
            <person name="Viehrig K."/>
            <person name="Ye F."/>
            <person name="Su P."/>
            <person name="Kiefer A.F."/>
            <person name="Nichols A."/>
            <person name="Cepeda A.J."/>
            <person name="Yan W."/>
            <person name="Fan B."/>
            <person name="Jiang Y."/>
            <person name="Adhikari A."/>
            <person name="Zheng C.-J."/>
            <person name="Schuster L."/>
            <person name="Cowan T.M."/>
            <person name="Smanski M.J."/>
            <person name="Chevrette M.G."/>
            <person name="De Carvalho L.P.S."/>
            <person name="Shen B."/>
        </authorList>
    </citation>
    <scope>NUCLEOTIDE SEQUENCE [LARGE SCALE GENOMIC DNA]</scope>
    <source>
        <strain evidence="1 2">NPDC020602</strain>
    </source>
</reference>
<sequence length="395" mass="44107">MNAVRSLAPARSRELPASCAELADLLHRTPLAELPEEEALRLSERHDAAVAGPDTDENEILRLLTRTFSRRLDIPEYYRYTGLHVTGWYLARREERREDPYEAGLLLLHALVTDLIALEEREAGLHETTVEEGAERVRRLEAVLDHLGGSPLGPDRTMASAELVRLADHDDVLVRDLLVVNRCSGFRRSDKHDEHMFMRSVQACEILFFLVRWAARRATEAIGRDRAAYALRIGQFASAAELLNVVFHALRTLTPELFMGFREATGSASAVQSLNYHLMELVVYGYDERKTETYGRFAHLAPVGSPLLRGFASLRDAATGAGDADVREAFEAGEAPLHVWRGRHYGFGRRYLPEMTGSGGTEGAGYLKRFVGKAGLASGDRIDDAEQLLTRFAFC</sequence>
<dbReference type="RefSeq" id="WP_398712196.1">
    <property type="nucleotide sequence ID" value="NZ_JBIRUI010000016.1"/>
</dbReference>
<gene>
    <name evidence="1" type="ORF">ACH407_29775</name>
</gene>
<dbReference type="EMBL" id="JBIRUI010000016">
    <property type="protein sequence ID" value="MFI1717731.1"/>
    <property type="molecule type" value="Genomic_DNA"/>
</dbReference>